<keyword evidence="1" id="KW-0663">Pyridoxal phosphate</keyword>
<dbReference type="InterPro" id="IPR015421">
    <property type="entry name" value="PyrdxlP-dep_Trfase_major"/>
</dbReference>
<feature type="binding site" evidence="6">
    <location>
        <position position="99"/>
    </location>
    <ligand>
        <name>pyridoxal 5'-phosphate</name>
        <dbReference type="ChEBI" id="CHEBI:597326"/>
    </ligand>
</feature>
<dbReference type="PDB" id="8DL5">
    <property type="method" value="X-ray"/>
    <property type="resolution" value="2.10 A"/>
    <property type="chains" value="A/B=1-474"/>
</dbReference>
<evidence type="ECO:0000313" key="3">
    <source>
        <dbReference type="EMBL" id="KGO52403.1"/>
    </source>
</evidence>
<comment type="caution">
    <text evidence="3">The sequence shown here is derived from an EMBL/GenBank/DDBJ whole genome shotgun (WGS) entry which is preliminary data.</text>
</comment>
<dbReference type="VEuPathDB" id="FungiDB:PEXP_029700"/>
<dbReference type="AlphaFoldDB" id="A0A0A2J6G6"/>
<evidence type="ECO:0007829" key="7">
    <source>
        <dbReference type="PDB" id="9AZB"/>
    </source>
</evidence>
<evidence type="ECO:0000259" key="2">
    <source>
        <dbReference type="Pfam" id="PF00266"/>
    </source>
</evidence>
<dbReference type="Gene3D" id="3.40.640.10">
    <property type="entry name" value="Type I PLP-dependent aspartate aminotransferase-like (Major domain)"/>
    <property type="match status" value="1"/>
</dbReference>
<evidence type="ECO:0000256" key="1">
    <source>
        <dbReference type="ARBA" id="ARBA00022898"/>
    </source>
</evidence>
<feature type="binding site" evidence="6 7">
    <location>
        <position position="100"/>
    </location>
    <ligand>
        <name>pyridoxal 5'-phosphate</name>
        <dbReference type="ChEBI" id="CHEBI:597326"/>
    </ligand>
</feature>
<keyword evidence="3" id="KW-0032">Aminotransferase</keyword>
<dbReference type="HOGENOM" id="CLU_003433_3_0_1"/>
<dbReference type="InterPro" id="IPR015424">
    <property type="entry name" value="PyrdxlP-dep_Trfase"/>
</dbReference>
<reference evidence="5" key="2">
    <citation type="journal article" date="2023" name="Nat. Catal.">
        <title>A pyridoxal 5'-phosphate-dependent Mannich cyclase.</title>
        <authorList>
            <person name="Gao J."/>
            <person name="Liu S."/>
            <person name="Zhou C."/>
            <person name="Lara D."/>
            <person name="Zou Y."/>
            <person name="Hai Y."/>
        </authorList>
    </citation>
    <scope>X-RAY CRYSTALLOGRAPHY (2.10 ANGSTROMS)</scope>
</reference>
<reference evidence="3 4" key="1">
    <citation type="journal article" date="2015" name="Mol. Plant Microbe Interact.">
        <title>Genome, transcriptome, and functional analyses of Penicillium expansum provide new insights into secondary metabolism and pathogenicity.</title>
        <authorList>
            <person name="Ballester A.R."/>
            <person name="Marcet-Houben M."/>
            <person name="Levin E."/>
            <person name="Sela N."/>
            <person name="Selma-Lazaro C."/>
            <person name="Carmona L."/>
            <person name="Wisniewski M."/>
            <person name="Droby S."/>
            <person name="Gonzalez-Candelas L."/>
            <person name="Gabaldon T."/>
        </authorList>
    </citation>
    <scope>NUCLEOTIDE SEQUENCE [LARGE SCALE GENOMIC DNA]</scope>
    <source>
        <strain evidence="3 4">MD-8</strain>
    </source>
</reference>
<dbReference type="InterPro" id="IPR000192">
    <property type="entry name" value="Aminotrans_V_dom"/>
</dbReference>
<dbReference type="SUPFAM" id="SSF53383">
    <property type="entry name" value="PLP-dependent transferases"/>
    <property type="match status" value="1"/>
</dbReference>
<dbReference type="GO" id="GO:0008483">
    <property type="term" value="F:transaminase activity"/>
    <property type="evidence" value="ECO:0007669"/>
    <property type="project" value="UniProtKB-KW"/>
</dbReference>
<dbReference type="Proteomes" id="UP000030143">
    <property type="component" value="Unassembled WGS sequence"/>
</dbReference>
<dbReference type="PDB" id="9AZB">
    <property type="method" value="X-ray"/>
    <property type="resolution" value="2.90 A"/>
    <property type="chains" value="A=1-474"/>
</dbReference>
<dbReference type="GeneID" id="27683732"/>
<feature type="domain" description="Aminotransferase class V" evidence="2">
    <location>
        <begin position="44"/>
        <end position="253"/>
    </location>
</feature>
<reference evidence="6 7" key="3">
    <citation type="journal article" date="2024" name="J. Am. Chem. Soc.">
        <title>Enzymatic Synthesis of Unprotected alpha,beta-Diamino Acids via Direct Asymmetric Mannich Reactions.</title>
        <authorList>
            <person name="Liu S."/>
            <person name="Gao J."/>
            <person name="Zou Y."/>
            <person name="Hai Y."/>
        </authorList>
    </citation>
    <scope>X-RAY CRYSTALLOGRAPHY (2.84 ANGSTROMS) IN COMPLEX WITH PYRIDOXAL 5'-PHOSPHATE</scope>
    <scope>PYRIDOXAL PHOSPHATE AT LYS-236</scope>
</reference>
<accession>A0A0A2J6G6</accession>
<dbReference type="STRING" id="27334.A0A0A2J6G6"/>
<keyword evidence="3" id="KW-0808">Transferase</keyword>
<dbReference type="PDB" id="9AZA">
    <property type="method" value="X-ray"/>
    <property type="resolution" value="2.84 A"/>
    <property type="chains" value="A=1-474"/>
</dbReference>
<evidence type="ECO:0007829" key="6">
    <source>
        <dbReference type="PDB" id="9AZA"/>
    </source>
</evidence>
<dbReference type="PANTHER" id="PTHR43092:SF2">
    <property type="entry name" value="HERCYNYLCYSTEINE SULFOXIDE LYASE"/>
    <property type="match status" value="1"/>
</dbReference>
<sequence length="474" mass="52850">MPALPLSENEGWKRPTTPFGKPMLKHFCMNPEYRNLNAPSCGSWPKTVRDQWRRYLDDLEAQPDYFSEVKQGPVIQEARREVAQLLHARVSECVFISNATTGIYTVLHNIPFDKDDVIITFSTTYGAIDNAIASMAETQPFQTRKVTVDLPMRGEDIVARFEGMVAQIKAEGLHPRLAVLETIVSIPAIRMPFESLVQACQREGVLSLVDGAHSIGQFSLNLEVLQPDFFIMDCHKWLFVPRPCAALYVPERNQHYIRSTIPPSFGFIPRDGKPALPLWSKQSGGGSSGSTATDFETIFAYVATSDNMPHMCIPTALKFRREVCGGEEAIYQYLRVLAKEGGDRVAAILGTEVLDEKPAGEYKSQRTPSEMRDCGIATVRLPLAVSSSLKPPPHSGTPYSPLSDEEVGPAVHYLSMTLAETHKTWLPLIDHGGYIWVRLCAQIYLDTSDFEWIGNVLKEICETIGKKGHVISKH</sequence>
<gene>
    <name evidence="3" type="ORF">PEX2_110450</name>
</gene>
<dbReference type="SMR" id="A0A0A2J6G6"/>
<proteinExistence type="evidence at protein level"/>
<dbReference type="EMBL" id="JQFZ01000266">
    <property type="protein sequence ID" value="KGO52403.1"/>
    <property type="molecule type" value="Genomic_DNA"/>
</dbReference>
<feature type="binding site" evidence="6">
    <location>
        <position position="213"/>
    </location>
    <ligand>
        <name>pyridoxal 5'-phosphate</name>
        <dbReference type="ChEBI" id="CHEBI:597326"/>
    </ligand>
</feature>
<keyword evidence="4" id="KW-1185">Reference proteome</keyword>
<dbReference type="PhylomeDB" id="A0A0A2J6G6"/>
<keyword evidence="5 6" id="KW-0002">3D-structure</keyword>
<feature type="binding site" evidence="6 7">
    <location>
        <position position="125"/>
    </location>
    <ligand>
        <name>pyridoxal 5'-phosphate</name>
        <dbReference type="ChEBI" id="CHEBI:597326"/>
    </ligand>
</feature>
<dbReference type="RefSeq" id="XP_016595153.1">
    <property type="nucleotide sequence ID" value="XM_016748311.1"/>
</dbReference>
<protein>
    <submittedName>
        <fullName evidence="3">Aminotransferase, class V/Cysteine desulfurase</fullName>
    </submittedName>
</protein>
<dbReference type="OrthoDB" id="5978656at2759"/>
<organism evidence="3 4">
    <name type="scientific">Penicillium expansum</name>
    <name type="common">Blue mold rot fungus</name>
    <dbReference type="NCBI Taxonomy" id="27334"/>
    <lineage>
        <taxon>Eukaryota</taxon>
        <taxon>Fungi</taxon>
        <taxon>Dikarya</taxon>
        <taxon>Ascomycota</taxon>
        <taxon>Pezizomycotina</taxon>
        <taxon>Eurotiomycetes</taxon>
        <taxon>Eurotiomycetidae</taxon>
        <taxon>Eurotiales</taxon>
        <taxon>Aspergillaceae</taxon>
        <taxon>Penicillium</taxon>
    </lineage>
</organism>
<name>A0A0A2J6G6_PENEN</name>
<dbReference type="PANTHER" id="PTHR43092">
    <property type="entry name" value="L-CYSTEINE DESULFHYDRASE"/>
    <property type="match status" value="1"/>
</dbReference>
<feature type="binding site" evidence="6 7">
    <location>
        <position position="304"/>
    </location>
    <ligand>
        <name>pyridoxal 5'-phosphate</name>
        <dbReference type="ChEBI" id="CHEBI:597326"/>
    </ligand>
</feature>
<feature type="modified residue" description="N6-(pyridoxal phosphate)lysine (covalent)" evidence="6 7">
    <location>
        <position position="236"/>
    </location>
</feature>
<dbReference type="Pfam" id="PF00266">
    <property type="entry name" value="Aminotran_5"/>
    <property type="match status" value="1"/>
</dbReference>
<evidence type="ECO:0000313" key="4">
    <source>
        <dbReference type="Proteomes" id="UP000030143"/>
    </source>
</evidence>
<evidence type="ECO:0007829" key="5">
    <source>
        <dbReference type="PDB" id="8DL5"/>
    </source>
</evidence>